<dbReference type="PANTHER" id="PTHR10807">
    <property type="entry name" value="MYOTUBULARIN-RELATED"/>
    <property type="match status" value="1"/>
</dbReference>
<evidence type="ECO:0000256" key="7">
    <source>
        <dbReference type="ARBA" id="ARBA00033343"/>
    </source>
</evidence>
<dbReference type="Ensembl" id="ENSCJAT00000036877.4">
    <property type="protein sequence ID" value="ENSCJAP00000034923.2"/>
    <property type="gene ID" value="ENSCJAG00000018783.5"/>
</dbReference>
<dbReference type="FunFam" id="2.30.29.30:FF:000188">
    <property type="entry name" value="Myotubularin related protein 12"/>
    <property type="match status" value="1"/>
</dbReference>
<dbReference type="InterPro" id="IPR030564">
    <property type="entry name" value="Myotubularin"/>
</dbReference>
<accession>F7ICV2</accession>
<dbReference type="AlphaFoldDB" id="F7ICV2"/>
<dbReference type="HOGENOM" id="CLU_021912_2_0_1"/>
<evidence type="ECO:0000256" key="8">
    <source>
        <dbReference type="ARBA" id="ARBA00056705"/>
    </source>
</evidence>
<dbReference type="InterPro" id="IPR029021">
    <property type="entry name" value="Prot-tyrosine_phosphatase-like"/>
</dbReference>
<dbReference type="InterPro" id="IPR011993">
    <property type="entry name" value="PH-like_dom_sf"/>
</dbReference>
<dbReference type="Gene3D" id="2.30.29.30">
    <property type="entry name" value="Pleckstrin-homology domain (PH domain)/Phosphotyrosine-binding domain (PTB)"/>
    <property type="match status" value="1"/>
</dbReference>
<comment type="subunit">
    <text evidence="9">Heterodimer with lipid phosphatase MTM1. Heterodimer with lipid phosphatase MTMR2.</text>
</comment>
<dbReference type="Proteomes" id="UP000008225">
    <property type="component" value="Chromosome 2"/>
</dbReference>
<dbReference type="GO" id="GO:0016020">
    <property type="term" value="C:membrane"/>
    <property type="evidence" value="ECO:0007669"/>
    <property type="project" value="TreeGrafter"/>
</dbReference>
<comment type="similarity">
    <text evidence="3">Belongs to the protein-tyrosine phosphatase family. Non-receptor class myotubularin subfamily.</text>
</comment>
<reference evidence="11" key="3">
    <citation type="submission" date="2025-09" db="UniProtKB">
        <authorList>
            <consortium name="Ensembl"/>
        </authorList>
    </citation>
    <scope>IDENTIFICATION</scope>
</reference>
<dbReference type="InterPro" id="IPR010569">
    <property type="entry name" value="Myotubularin-like_Pase_dom"/>
</dbReference>
<dbReference type="CDD" id="cd13348">
    <property type="entry name" value="PH-GRAM_MTMR12"/>
    <property type="match status" value="1"/>
</dbReference>
<protein>
    <recommendedName>
        <fullName evidence="4">Myotubularin-related protein 12</fullName>
    </recommendedName>
    <alternativeName>
        <fullName evidence="7">Inactive phosphatidylinositol 3-phosphatase 12</fullName>
    </alternativeName>
</protein>
<evidence type="ECO:0000256" key="5">
    <source>
        <dbReference type="ARBA" id="ARBA00022490"/>
    </source>
</evidence>
<name>F7ICV2_CALJA</name>
<evidence type="ECO:0000256" key="9">
    <source>
        <dbReference type="ARBA" id="ARBA00062818"/>
    </source>
</evidence>
<feature type="domain" description="Myotubularin phosphatase" evidence="10">
    <location>
        <begin position="205"/>
        <end position="533"/>
    </location>
</feature>
<evidence type="ECO:0000256" key="6">
    <source>
        <dbReference type="ARBA" id="ARBA00022951"/>
    </source>
</evidence>
<sequence>MLGKGVVGSGGGTKAPKPSFVSYVRPEEIHTNEKEVTEKEVTLHLLPGEQVLCEASTVLKYVQEDSSQHGVYGRLVCTDFKIAFLGDDESALDNDETQFKNKVIGENDITLHCVDQIYGVFDEKKKTLFGQLKKYPEKLIIHCKDLRVFQFCLRYTKEEEVKRIVSGIIHHTQAPKLLKRLFLFSYATAAQNNTVTDPKNHTVMFDTLKDWCWELERTKGNMKYKAVSVNEGYEVCERLPAYFVVPTPLPEENVQRFQGHGIPIWCWSCHNGSALLKMSALPKEQDDGILQIQKGFLDRIYKTIHRPPYEIVKTEDLSSNFLSLQEIQTAYSKFKQLFLIDNSTEFWDTDIKWFSLLESSSWLDIIRRCLKKAIEITECMEAQNMNVLLLEENASDLCCLISSLVQLMMDPHCRTRIGFQSLIQKEWVMGGHCFLDRCNHLRQNDKEEHQRQLSLPLTQSKSSPKRGFFREETDHLIKNLLGKRISKLINSSDELQDNFREFYDSWHSKPTDYHGLLLPHIEGPEIKVWAQRYLRWIPEAQILGGGQVATMSKLLEMMEEVQSLQEKIDEKHHSQQEAPQAEAPCLLRNSARLSSLFPFALLQRHSSKPVLPTSGWKALGDEDDLAKQEDEFMDLGDV</sequence>
<dbReference type="GO" id="GO:0046856">
    <property type="term" value="P:phosphatidylinositol dephosphorylation"/>
    <property type="evidence" value="ECO:0007669"/>
    <property type="project" value="TreeGrafter"/>
</dbReference>
<dbReference type="PANTHER" id="PTHR10807:SF37">
    <property type="entry name" value="MYOTUBULARIN-RELATED PROTEIN 12"/>
    <property type="match status" value="1"/>
</dbReference>
<evidence type="ECO:0000256" key="1">
    <source>
        <dbReference type="ARBA" id="ARBA00004204"/>
    </source>
</evidence>
<keyword evidence="5" id="KW-0963">Cytoplasm</keyword>
<reference evidence="11" key="2">
    <citation type="submission" date="2025-08" db="UniProtKB">
        <authorList>
            <consortium name="Ensembl"/>
        </authorList>
    </citation>
    <scope>IDENTIFICATION</scope>
</reference>
<evidence type="ECO:0000256" key="3">
    <source>
        <dbReference type="ARBA" id="ARBA00007471"/>
    </source>
</evidence>
<evidence type="ECO:0000313" key="12">
    <source>
        <dbReference type="Proteomes" id="UP000008225"/>
    </source>
</evidence>
<keyword evidence="12" id="KW-1185">Reference proteome</keyword>
<dbReference type="SUPFAM" id="SSF50729">
    <property type="entry name" value="PH domain-like"/>
    <property type="match status" value="1"/>
</dbReference>
<dbReference type="Bgee" id="ENSCJAG00000018783">
    <property type="expression patterns" value="Expressed in cerebellum and 6 other cell types or tissues"/>
</dbReference>
<gene>
    <name evidence="11" type="primary">MTMR12</name>
</gene>
<dbReference type="GeneTree" id="ENSGT00940000160263"/>
<organism evidence="11 12">
    <name type="scientific">Callithrix jacchus</name>
    <name type="common">White-tufted-ear marmoset</name>
    <name type="synonym">Simia Jacchus</name>
    <dbReference type="NCBI Taxonomy" id="9483"/>
    <lineage>
        <taxon>Eukaryota</taxon>
        <taxon>Metazoa</taxon>
        <taxon>Chordata</taxon>
        <taxon>Craniata</taxon>
        <taxon>Vertebrata</taxon>
        <taxon>Euteleostomi</taxon>
        <taxon>Mammalia</taxon>
        <taxon>Eutheria</taxon>
        <taxon>Euarchontoglires</taxon>
        <taxon>Primates</taxon>
        <taxon>Haplorrhini</taxon>
        <taxon>Platyrrhini</taxon>
        <taxon>Cebidae</taxon>
        <taxon>Callitrichinae</taxon>
        <taxon>Callithrix</taxon>
        <taxon>Callithrix</taxon>
    </lineage>
</organism>
<comment type="function">
    <text evidence="8">Acts as an adapter for the myotubularin-related phosphatases. Regulates phosphatase MTM1 protein stability and possibly its intracellular location. By stabilizing MTM1 protein levels, required for skeletal muscle maintenance but not for myogenesis.</text>
</comment>
<evidence type="ECO:0000256" key="4">
    <source>
        <dbReference type="ARBA" id="ARBA00018495"/>
    </source>
</evidence>
<dbReference type="InterPro" id="IPR022587">
    <property type="entry name" value="MTMR12-like_C"/>
</dbReference>
<evidence type="ECO:0000259" key="10">
    <source>
        <dbReference type="PROSITE" id="PS51339"/>
    </source>
</evidence>
<comment type="subcellular location">
    <subcellularLocation>
        <location evidence="1">Cytoplasm</location>
        <location evidence="1">Myofibril</location>
        <location evidence="1">Sarcomere</location>
    </subcellularLocation>
    <subcellularLocation>
        <location evidence="2">Sarcoplasmic reticulum</location>
    </subcellularLocation>
</comment>
<proteinExistence type="inferred from homology"/>
<evidence type="ECO:0000256" key="2">
    <source>
        <dbReference type="ARBA" id="ARBA00004369"/>
    </source>
</evidence>
<keyword evidence="6" id="KW-0703">Sarcoplasmic reticulum</keyword>
<reference evidence="11" key="1">
    <citation type="submission" date="2009-03" db="EMBL/GenBank/DDBJ databases">
        <authorList>
            <person name="Warren W."/>
            <person name="Ye L."/>
            <person name="Minx P."/>
            <person name="Worley K."/>
            <person name="Gibbs R."/>
            <person name="Wilson R.K."/>
        </authorList>
    </citation>
    <scope>NUCLEOTIDE SEQUENCE [LARGE SCALE GENOMIC DNA]</scope>
</reference>
<dbReference type="GO" id="GO:0016529">
    <property type="term" value="C:sarcoplasmic reticulum"/>
    <property type="evidence" value="ECO:0007669"/>
    <property type="project" value="UniProtKB-SubCell"/>
</dbReference>
<evidence type="ECO:0000313" key="11">
    <source>
        <dbReference type="Ensembl" id="ENSCJAP00000034923.2"/>
    </source>
</evidence>
<dbReference type="PROSITE" id="PS51339">
    <property type="entry name" value="PPASE_MYOTUBULARIN"/>
    <property type="match status" value="1"/>
</dbReference>
<dbReference type="SUPFAM" id="SSF52799">
    <property type="entry name" value="(Phosphotyrosine protein) phosphatases II"/>
    <property type="match status" value="1"/>
</dbReference>
<dbReference type="Pfam" id="PF12578">
    <property type="entry name" value="3-PAP"/>
    <property type="match status" value="1"/>
</dbReference>
<dbReference type="GO" id="GO:0030017">
    <property type="term" value="C:sarcomere"/>
    <property type="evidence" value="ECO:0007669"/>
    <property type="project" value="UniProtKB-SubCell"/>
</dbReference>